<feature type="region of interest" description="Disordered" evidence="1">
    <location>
        <begin position="1"/>
        <end position="30"/>
    </location>
</feature>
<accession>A0A834X5I1</accession>
<name>A0A834X5I1_9FABA</name>
<reference evidence="2" key="1">
    <citation type="submission" date="2020-09" db="EMBL/GenBank/DDBJ databases">
        <title>Genome-Enabled Discovery of Anthraquinone Biosynthesis in Senna tora.</title>
        <authorList>
            <person name="Kang S.-H."/>
            <person name="Pandey R.P."/>
            <person name="Lee C.-M."/>
            <person name="Sim J.-S."/>
            <person name="Jeong J.-T."/>
            <person name="Choi B.-S."/>
            <person name="Jung M."/>
            <person name="Ginzburg D."/>
            <person name="Zhao K."/>
            <person name="Won S.Y."/>
            <person name="Oh T.-J."/>
            <person name="Yu Y."/>
            <person name="Kim N.-H."/>
            <person name="Lee O.R."/>
            <person name="Lee T.-H."/>
            <person name="Bashyal P."/>
            <person name="Kim T.-S."/>
            <person name="Lee W.-H."/>
            <person name="Kawkins C."/>
            <person name="Kim C.-K."/>
            <person name="Kim J.S."/>
            <person name="Ahn B.O."/>
            <person name="Rhee S.Y."/>
            <person name="Sohng J.K."/>
        </authorList>
    </citation>
    <scope>NUCLEOTIDE SEQUENCE</scope>
    <source>
        <tissue evidence="2">Leaf</tissue>
    </source>
</reference>
<dbReference type="EMBL" id="JAAIUW010000003">
    <property type="protein sequence ID" value="KAF7838611.1"/>
    <property type="molecule type" value="Genomic_DNA"/>
</dbReference>
<sequence length="53" mass="6122">MGLDQLEQAVSRRRNADQSRLPPPTHNHSGYELHRQQLRFSILPSNFSVLPII</sequence>
<gene>
    <name evidence="2" type="ORF">G2W53_007093</name>
</gene>
<evidence type="ECO:0000313" key="2">
    <source>
        <dbReference type="EMBL" id="KAF7838611.1"/>
    </source>
</evidence>
<protein>
    <submittedName>
        <fullName evidence="2">Uncharacterized protein</fullName>
    </submittedName>
</protein>
<dbReference type="Proteomes" id="UP000634136">
    <property type="component" value="Unassembled WGS sequence"/>
</dbReference>
<organism evidence="2 3">
    <name type="scientific">Senna tora</name>
    <dbReference type="NCBI Taxonomy" id="362788"/>
    <lineage>
        <taxon>Eukaryota</taxon>
        <taxon>Viridiplantae</taxon>
        <taxon>Streptophyta</taxon>
        <taxon>Embryophyta</taxon>
        <taxon>Tracheophyta</taxon>
        <taxon>Spermatophyta</taxon>
        <taxon>Magnoliopsida</taxon>
        <taxon>eudicotyledons</taxon>
        <taxon>Gunneridae</taxon>
        <taxon>Pentapetalae</taxon>
        <taxon>rosids</taxon>
        <taxon>fabids</taxon>
        <taxon>Fabales</taxon>
        <taxon>Fabaceae</taxon>
        <taxon>Caesalpinioideae</taxon>
        <taxon>Cassia clade</taxon>
        <taxon>Senna</taxon>
    </lineage>
</organism>
<proteinExistence type="predicted"/>
<evidence type="ECO:0000313" key="3">
    <source>
        <dbReference type="Proteomes" id="UP000634136"/>
    </source>
</evidence>
<dbReference type="AlphaFoldDB" id="A0A834X5I1"/>
<keyword evidence="3" id="KW-1185">Reference proteome</keyword>
<evidence type="ECO:0000256" key="1">
    <source>
        <dbReference type="SAM" id="MobiDB-lite"/>
    </source>
</evidence>
<comment type="caution">
    <text evidence="2">The sequence shown here is derived from an EMBL/GenBank/DDBJ whole genome shotgun (WGS) entry which is preliminary data.</text>
</comment>